<sequence length="76" mass="8691">MRSEPEARRSIVEVIGEALIIKTSGSQGKAFYWIISCTVFLLQSFQKHFKKNRLRLASNEQPHGHTNYSMKSHASL</sequence>
<evidence type="ECO:0000256" key="1">
    <source>
        <dbReference type="SAM" id="MobiDB-lite"/>
    </source>
</evidence>
<dbReference type="Proteomes" id="UP000887565">
    <property type="component" value="Unplaced"/>
</dbReference>
<protein>
    <submittedName>
        <fullName evidence="3">Uncharacterized protein</fullName>
    </submittedName>
</protein>
<dbReference type="AlphaFoldDB" id="A0A915KBH6"/>
<proteinExistence type="predicted"/>
<reference evidence="3" key="1">
    <citation type="submission" date="2022-11" db="UniProtKB">
        <authorList>
            <consortium name="WormBaseParasite"/>
        </authorList>
    </citation>
    <scope>IDENTIFICATION</scope>
</reference>
<evidence type="ECO:0000313" key="3">
    <source>
        <dbReference type="WBParaSite" id="nRc.2.0.1.t36133-RA"/>
    </source>
</evidence>
<organism evidence="2 3">
    <name type="scientific">Romanomermis culicivorax</name>
    <name type="common">Nematode worm</name>
    <dbReference type="NCBI Taxonomy" id="13658"/>
    <lineage>
        <taxon>Eukaryota</taxon>
        <taxon>Metazoa</taxon>
        <taxon>Ecdysozoa</taxon>
        <taxon>Nematoda</taxon>
        <taxon>Enoplea</taxon>
        <taxon>Dorylaimia</taxon>
        <taxon>Mermithida</taxon>
        <taxon>Mermithoidea</taxon>
        <taxon>Mermithidae</taxon>
        <taxon>Romanomermis</taxon>
    </lineage>
</organism>
<dbReference type="WBParaSite" id="nRc.2.0.1.t36133-RA">
    <property type="protein sequence ID" value="nRc.2.0.1.t36133-RA"/>
    <property type="gene ID" value="nRc.2.0.1.g36133"/>
</dbReference>
<feature type="region of interest" description="Disordered" evidence="1">
    <location>
        <begin position="57"/>
        <end position="76"/>
    </location>
</feature>
<keyword evidence="2" id="KW-1185">Reference proteome</keyword>
<accession>A0A915KBH6</accession>
<feature type="compositionally biased region" description="Polar residues" evidence="1">
    <location>
        <begin position="58"/>
        <end position="76"/>
    </location>
</feature>
<name>A0A915KBH6_ROMCU</name>
<evidence type="ECO:0000313" key="2">
    <source>
        <dbReference type="Proteomes" id="UP000887565"/>
    </source>
</evidence>